<feature type="transmembrane region" description="Helical" evidence="2">
    <location>
        <begin position="266"/>
        <end position="287"/>
    </location>
</feature>
<accession>W7HPY6</accession>
<evidence type="ECO:0000313" key="3">
    <source>
        <dbReference type="EMBL" id="EWC45199.1"/>
    </source>
</evidence>
<feature type="region of interest" description="Disordered" evidence="1">
    <location>
        <begin position="1"/>
        <end position="98"/>
    </location>
</feature>
<keyword evidence="2" id="KW-0812">Transmembrane</keyword>
<dbReference type="OrthoDB" id="5381567at2759"/>
<keyword evidence="2" id="KW-1133">Transmembrane helix</keyword>
<feature type="transmembrane region" description="Helical" evidence="2">
    <location>
        <begin position="179"/>
        <end position="205"/>
    </location>
</feature>
<gene>
    <name evidence="3" type="ORF">DRE_06087</name>
</gene>
<name>W7HPY6_9PEZI</name>
<keyword evidence="4" id="KW-1185">Reference proteome</keyword>
<dbReference type="HOGENOM" id="CLU_534207_0_0_1"/>
<dbReference type="Proteomes" id="UP000024837">
    <property type="component" value="Unassembled WGS sequence"/>
</dbReference>
<dbReference type="EMBL" id="KI966430">
    <property type="protein sequence ID" value="EWC45199.1"/>
    <property type="molecule type" value="Genomic_DNA"/>
</dbReference>
<evidence type="ECO:0000313" key="4">
    <source>
        <dbReference type="Proteomes" id="UP000024837"/>
    </source>
</evidence>
<keyword evidence="2" id="KW-0472">Membrane</keyword>
<evidence type="ECO:0000256" key="1">
    <source>
        <dbReference type="SAM" id="MobiDB-lite"/>
    </source>
</evidence>
<protein>
    <submittedName>
        <fullName evidence="3">Uncharacterized protein</fullName>
    </submittedName>
</protein>
<dbReference type="AlphaFoldDB" id="W7HPY6"/>
<organism evidence="3 4">
    <name type="scientific">Drechslerella stenobrocha 248</name>
    <dbReference type="NCBI Taxonomy" id="1043628"/>
    <lineage>
        <taxon>Eukaryota</taxon>
        <taxon>Fungi</taxon>
        <taxon>Dikarya</taxon>
        <taxon>Ascomycota</taxon>
        <taxon>Pezizomycotina</taxon>
        <taxon>Orbiliomycetes</taxon>
        <taxon>Orbiliales</taxon>
        <taxon>Orbiliaceae</taxon>
        <taxon>Drechslerella</taxon>
    </lineage>
</organism>
<feature type="transmembrane region" description="Helical" evidence="2">
    <location>
        <begin position="225"/>
        <end position="246"/>
    </location>
</feature>
<reference evidence="3 4" key="1">
    <citation type="submission" date="2013-05" db="EMBL/GenBank/DDBJ databases">
        <title>Drechslerella stenobrocha genome reveals carnivorous origination and mechanical trapping mechanism of predatory fungi.</title>
        <authorList>
            <person name="Liu X."/>
            <person name="Zhang W."/>
            <person name="Liu K."/>
        </authorList>
    </citation>
    <scope>NUCLEOTIDE SEQUENCE [LARGE SCALE GENOMIC DNA]</scope>
    <source>
        <strain evidence="3 4">248</strain>
    </source>
</reference>
<sequence length="510" mass="57071">MDDDEHSQSPPTAVEPVQLQLEPELEPELEVLGKNGDRESNIGGIIVDGDSALDDKNTDDTNSEPSKPSSPPLPLQDSNPHNWDPLLKVTPKVDPDKPPEPFSMCPHCRRVEAGLCQLSPLGELPATQFYRFRDEENRLPALENLPPTRHYRFDNSADEGTARVYPDPIHKYELGRLPFIFLLPLIVLNLAYLAWLVADLCYSYGPYTRFKPYFTSGSMELNRGMEIFAGVFLFLTNMGVICKLVFHSPHYAGPSFSSASRGDKKWIARMSLFGCLPVVMLIIVAAIRKNVPLIVAPQRTTPTCDNMGYPTVLQFEALDHAAVRGNRTARYNSVTVFNSTFSGRFSFDTIYDPEELQNNFVLTKLDGNARNATISYFLQSRQYTFNWHSNATDAAGNSIQPEYIGGSWQEVPSLAFQNVSPQLQSKKLDRWQAKAFSDGSYLELFAVVSAADTGESEKKKAWFRTLDREYNTQRTYMRACATGGVEDVATLVPAGMLLIEFAKNVYDTTG</sequence>
<evidence type="ECO:0000256" key="2">
    <source>
        <dbReference type="SAM" id="Phobius"/>
    </source>
</evidence>
<proteinExistence type="predicted"/>